<evidence type="ECO:0000313" key="1">
    <source>
        <dbReference type="EMBL" id="CAB5238173.1"/>
    </source>
</evidence>
<name>A0A6J7XM31_9CAUD</name>
<gene>
    <name evidence="1" type="ORF">UFOVP144_16</name>
</gene>
<reference evidence="1" key="1">
    <citation type="submission" date="2020-05" db="EMBL/GenBank/DDBJ databases">
        <authorList>
            <person name="Chiriac C."/>
            <person name="Salcher M."/>
            <person name="Ghai R."/>
            <person name="Kavagutti S V."/>
        </authorList>
    </citation>
    <scope>NUCLEOTIDE SEQUENCE</scope>
</reference>
<accession>A0A6J7XM31</accession>
<protein>
    <submittedName>
        <fullName evidence="1">Uncharacterized protein</fullName>
    </submittedName>
</protein>
<organism evidence="1">
    <name type="scientific">uncultured Caudovirales phage</name>
    <dbReference type="NCBI Taxonomy" id="2100421"/>
    <lineage>
        <taxon>Viruses</taxon>
        <taxon>Duplodnaviria</taxon>
        <taxon>Heunggongvirae</taxon>
        <taxon>Uroviricota</taxon>
        <taxon>Caudoviricetes</taxon>
        <taxon>Peduoviridae</taxon>
        <taxon>Maltschvirus</taxon>
        <taxon>Maltschvirus maltsch</taxon>
    </lineage>
</organism>
<sequence>MSRKYNKTGKFAKANQRKQMYVYVDKWVELHTELQELRKQVEELKATK</sequence>
<dbReference type="EMBL" id="LR798451">
    <property type="protein sequence ID" value="CAB5238173.1"/>
    <property type="molecule type" value="Genomic_DNA"/>
</dbReference>
<proteinExistence type="predicted"/>